<name>A0A4S8J017_MUSBA</name>
<evidence type="ECO:0000313" key="2">
    <source>
        <dbReference type="EMBL" id="THU54555.1"/>
    </source>
</evidence>
<organism evidence="2 3">
    <name type="scientific">Musa balbisiana</name>
    <name type="common">Banana</name>
    <dbReference type="NCBI Taxonomy" id="52838"/>
    <lineage>
        <taxon>Eukaryota</taxon>
        <taxon>Viridiplantae</taxon>
        <taxon>Streptophyta</taxon>
        <taxon>Embryophyta</taxon>
        <taxon>Tracheophyta</taxon>
        <taxon>Spermatophyta</taxon>
        <taxon>Magnoliopsida</taxon>
        <taxon>Liliopsida</taxon>
        <taxon>Zingiberales</taxon>
        <taxon>Musaceae</taxon>
        <taxon>Musa</taxon>
    </lineage>
</organism>
<evidence type="ECO:0000256" key="1">
    <source>
        <dbReference type="SAM" id="MobiDB-lite"/>
    </source>
</evidence>
<dbReference type="EMBL" id="PYDT01000008">
    <property type="protein sequence ID" value="THU54555.1"/>
    <property type="molecule type" value="Genomic_DNA"/>
</dbReference>
<feature type="region of interest" description="Disordered" evidence="1">
    <location>
        <begin position="42"/>
        <end position="89"/>
    </location>
</feature>
<reference evidence="2 3" key="1">
    <citation type="journal article" date="2019" name="Nat. Plants">
        <title>Genome sequencing of Musa balbisiana reveals subgenome evolution and function divergence in polyploid bananas.</title>
        <authorList>
            <person name="Yao X."/>
        </authorList>
    </citation>
    <scope>NUCLEOTIDE SEQUENCE [LARGE SCALE GENOMIC DNA]</scope>
    <source>
        <strain evidence="3">cv. DH-PKW</strain>
        <tissue evidence="2">Leaves</tissue>
    </source>
</reference>
<proteinExistence type="predicted"/>
<dbReference type="Gene3D" id="1.25.10.10">
    <property type="entry name" value="Leucine-rich Repeat Variant"/>
    <property type="match status" value="1"/>
</dbReference>
<dbReference type="STRING" id="52838.A0A4S8J017"/>
<comment type="caution">
    <text evidence="2">The sequence shown here is derived from an EMBL/GenBank/DDBJ whole genome shotgun (WGS) entry which is preliminary data.</text>
</comment>
<sequence length="108" mass="13214">MLSDRYVALNMLMKAVTIESQAVQRHRTTILERVKVSDLCRSMVRPRQRRKKERGGRKKRRCLRKRRKKVDEKGRSGRKKRQWWRNRRKEEDKAVKEDKEDAFAFLMI</sequence>
<protein>
    <submittedName>
        <fullName evidence="2">Uncharacterized protein</fullName>
    </submittedName>
</protein>
<feature type="compositionally biased region" description="Basic residues" evidence="1">
    <location>
        <begin position="44"/>
        <end position="68"/>
    </location>
</feature>
<dbReference type="Proteomes" id="UP000317650">
    <property type="component" value="Chromosome 10"/>
</dbReference>
<dbReference type="InterPro" id="IPR011989">
    <property type="entry name" value="ARM-like"/>
</dbReference>
<evidence type="ECO:0000313" key="3">
    <source>
        <dbReference type="Proteomes" id="UP000317650"/>
    </source>
</evidence>
<gene>
    <name evidence="2" type="ORF">C4D60_Mb10t26330</name>
</gene>
<keyword evidence="3" id="KW-1185">Reference proteome</keyword>
<feature type="compositionally biased region" description="Basic residues" evidence="1">
    <location>
        <begin position="76"/>
        <end position="87"/>
    </location>
</feature>
<dbReference type="AlphaFoldDB" id="A0A4S8J017"/>
<accession>A0A4S8J017</accession>